<organism evidence="2 3">
    <name type="scientific">Halonotius terrestris</name>
    <dbReference type="NCBI Taxonomy" id="2487750"/>
    <lineage>
        <taxon>Archaea</taxon>
        <taxon>Methanobacteriati</taxon>
        <taxon>Methanobacteriota</taxon>
        <taxon>Stenosarchaea group</taxon>
        <taxon>Halobacteria</taxon>
        <taxon>Halobacteriales</taxon>
        <taxon>Haloferacaceae</taxon>
        <taxon>Halonotius</taxon>
    </lineage>
</organism>
<keyword evidence="1" id="KW-0472">Membrane</keyword>
<proteinExistence type="predicted"/>
<reference evidence="2" key="1">
    <citation type="submission" date="2019-02" db="EMBL/GenBank/DDBJ databases">
        <title>Halonotius sp. a new haloarchaeum isolated from saline soil.</title>
        <authorList>
            <person name="Duran-Viseras A."/>
            <person name="Sanchez-Porro C."/>
            <person name="Ventosa A."/>
        </authorList>
    </citation>
    <scope>NUCLEOTIDE SEQUENCE</scope>
    <source>
        <strain evidence="2">F15B</strain>
    </source>
</reference>
<dbReference type="InterPro" id="IPR002749">
    <property type="entry name" value="DUF63"/>
</dbReference>
<dbReference type="EMBL" id="RKLU01000019">
    <property type="protein sequence ID" value="TQQ78400.1"/>
    <property type="molecule type" value="Genomic_DNA"/>
</dbReference>
<comment type="caution">
    <text evidence="2">The sequence shown here is derived from an EMBL/GenBank/DDBJ whole genome shotgun (WGS) entry which is preliminary data.</text>
</comment>
<evidence type="ECO:0000256" key="1">
    <source>
        <dbReference type="SAM" id="Phobius"/>
    </source>
</evidence>
<accession>A0A8J8TBE5</accession>
<evidence type="ECO:0000313" key="2">
    <source>
        <dbReference type="EMBL" id="TQQ78400.1"/>
    </source>
</evidence>
<sequence>MRGSPRVALAGSLPFRKKTGGESVGLTCLSSSECSCCEQYESYFRENITGFAGSTFVLKLIAVTVVVWILADGEGEMDYTWWWLIAFVAMAVGLPMGVRGSIRMMLGV</sequence>
<dbReference type="OrthoDB" id="84937at2157"/>
<name>A0A8J8TBE5_9EURY</name>
<feature type="transmembrane region" description="Helical" evidence="1">
    <location>
        <begin position="48"/>
        <end position="69"/>
    </location>
</feature>
<keyword evidence="3" id="KW-1185">Reference proteome</keyword>
<evidence type="ECO:0000313" key="3">
    <source>
        <dbReference type="Proteomes" id="UP000705823"/>
    </source>
</evidence>
<dbReference type="Proteomes" id="UP000705823">
    <property type="component" value="Unassembled WGS sequence"/>
</dbReference>
<feature type="transmembrane region" description="Helical" evidence="1">
    <location>
        <begin position="81"/>
        <end position="98"/>
    </location>
</feature>
<keyword evidence="1" id="KW-0812">Transmembrane</keyword>
<keyword evidence="1" id="KW-1133">Transmembrane helix</keyword>
<dbReference type="AlphaFoldDB" id="A0A8J8TBE5"/>
<dbReference type="RefSeq" id="WP_142980865.1">
    <property type="nucleotide sequence ID" value="NZ_RKLU01000019.1"/>
</dbReference>
<gene>
    <name evidence="2" type="ORF">EGH24_14885</name>
</gene>
<dbReference type="Pfam" id="PF01889">
    <property type="entry name" value="DUF63"/>
    <property type="match status" value="1"/>
</dbReference>
<protein>
    <submittedName>
        <fullName evidence="2">DUF63 family protein</fullName>
    </submittedName>
</protein>